<evidence type="ECO:0000259" key="6">
    <source>
        <dbReference type="PROSITE" id="PS51935"/>
    </source>
</evidence>
<dbReference type="PANTHER" id="PTHR47053">
    <property type="entry name" value="MUREIN DD-ENDOPEPTIDASE MEPH-RELATED"/>
    <property type="match status" value="1"/>
</dbReference>
<evidence type="ECO:0000256" key="4">
    <source>
        <dbReference type="ARBA" id="ARBA00022807"/>
    </source>
</evidence>
<organism evidence="7 8">
    <name type="scientific">Solidesulfovibrio magneticus (strain ATCC 700980 / DSM 13731 / RS-1)</name>
    <name type="common">Desulfovibrio magneticus</name>
    <dbReference type="NCBI Taxonomy" id="573370"/>
    <lineage>
        <taxon>Bacteria</taxon>
        <taxon>Pseudomonadati</taxon>
        <taxon>Thermodesulfobacteriota</taxon>
        <taxon>Desulfovibrionia</taxon>
        <taxon>Desulfovibrionales</taxon>
        <taxon>Desulfovibrionaceae</taxon>
        <taxon>Solidesulfovibrio</taxon>
    </lineage>
</organism>
<dbReference type="eggNOG" id="COG0791">
    <property type="taxonomic scope" value="Bacteria"/>
</dbReference>
<dbReference type="PANTHER" id="PTHR47053:SF1">
    <property type="entry name" value="MUREIN DD-ENDOPEPTIDASE MEPH-RELATED"/>
    <property type="match status" value="1"/>
</dbReference>
<keyword evidence="3" id="KW-0378">Hydrolase</keyword>
<dbReference type="GO" id="GO:0006508">
    <property type="term" value="P:proteolysis"/>
    <property type="evidence" value="ECO:0007669"/>
    <property type="project" value="UniProtKB-KW"/>
</dbReference>
<dbReference type="SUPFAM" id="SSF54001">
    <property type="entry name" value="Cysteine proteinases"/>
    <property type="match status" value="1"/>
</dbReference>
<dbReference type="STRING" id="573370.DMR_23060"/>
<name>C4XSV5_SOLM1</name>
<dbReference type="InterPro" id="IPR000064">
    <property type="entry name" value="NLP_P60_dom"/>
</dbReference>
<proteinExistence type="inferred from homology"/>
<dbReference type="Pfam" id="PF00877">
    <property type="entry name" value="NLPC_P60"/>
    <property type="match status" value="1"/>
</dbReference>
<feature type="domain" description="NlpC/P60" evidence="6">
    <location>
        <begin position="122"/>
        <end position="245"/>
    </location>
</feature>
<dbReference type="InterPro" id="IPR038765">
    <property type="entry name" value="Papain-like_cys_pep_sf"/>
</dbReference>
<keyword evidence="8" id="KW-1185">Reference proteome</keyword>
<dbReference type="GO" id="GO:0008234">
    <property type="term" value="F:cysteine-type peptidase activity"/>
    <property type="evidence" value="ECO:0007669"/>
    <property type="project" value="UniProtKB-KW"/>
</dbReference>
<evidence type="ECO:0000256" key="3">
    <source>
        <dbReference type="ARBA" id="ARBA00022801"/>
    </source>
</evidence>
<dbReference type="Proteomes" id="UP000009071">
    <property type="component" value="Chromosome"/>
</dbReference>
<accession>C4XSV5</accession>
<evidence type="ECO:0000256" key="1">
    <source>
        <dbReference type="ARBA" id="ARBA00007074"/>
    </source>
</evidence>
<dbReference type="AlphaFoldDB" id="C4XSV5"/>
<evidence type="ECO:0000256" key="5">
    <source>
        <dbReference type="SAM" id="MobiDB-lite"/>
    </source>
</evidence>
<sequence length="267" mass="28580">MRLSTGMRQNPAYRRRPPLRLRGQLMRRPIFAARRLLAAACCCLSLWAALPAQARTVYGYEDSLGMLHTSPNKLSEHYKPLYDSEAKADHEALVKALREQNALGGPPITRGAVLPADMGPLSEVGERILRAAEPYLGAPYRLGGDTPAGIDCSGLTKAVYAIFGCSLPRQSRLQAGLGSAVATAELAPGDLLFFATNLDVGISHVGIYLGSGRMLHSSPRRGGVGVDKLSGTDYERWFVAARRLPRAPGTEAGSPEAGATSRKAGRK</sequence>
<evidence type="ECO:0000313" key="7">
    <source>
        <dbReference type="EMBL" id="BAH75797.1"/>
    </source>
</evidence>
<gene>
    <name evidence="7" type="ordered locus">DMR_23060</name>
</gene>
<dbReference type="HOGENOM" id="CLU_1132183_0_0_7"/>
<feature type="region of interest" description="Disordered" evidence="5">
    <location>
        <begin position="245"/>
        <end position="267"/>
    </location>
</feature>
<comment type="similarity">
    <text evidence="1">Belongs to the peptidase C40 family.</text>
</comment>
<dbReference type="KEGG" id="dma:DMR_23060"/>
<keyword evidence="2" id="KW-0645">Protease</keyword>
<dbReference type="PROSITE" id="PS51935">
    <property type="entry name" value="NLPC_P60"/>
    <property type="match status" value="1"/>
</dbReference>
<dbReference type="InterPro" id="IPR051202">
    <property type="entry name" value="Peptidase_C40"/>
</dbReference>
<evidence type="ECO:0000256" key="2">
    <source>
        <dbReference type="ARBA" id="ARBA00022670"/>
    </source>
</evidence>
<dbReference type="EMBL" id="AP010904">
    <property type="protein sequence ID" value="BAH75797.1"/>
    <property type="molecule type" value="Genomic_DNA"/>
</dbReference>
<reference evidence="7 8" key="1">
    <citation type="journal article" date="2009" name="Genome Res.">
        <title>Whole genome sequence of Desulfovibrio magneticus strain RS-1 revealed common gene clusters in magnetotactic bacteria.</title>
        <authorList>
            <person name="Nakazawa H."/>
            <person name="Arakaki A."/>
            <person name="Narita-Yamada S."/>
            <person name="Yashiro I."/>
            <person name="Jinno K."/>
            <person name="Aoki N."/>
            <person name="Tsuruyama A."/>
            <person name="Okamura Y."/>
            <person name="Tanikawa S."/>
            <person name="Fujita N."/>
            <person name="Takeyama H."/>
            <person name="Matsunaga T."/>
        </authorList>
    </citation>
    <scope>NUCLEOTIDE SEQUENCE [LARGE SCALE GENOMIC DNA]</scope>
    <source>
        <strain evidence="8">ATCC 700980 / DSM 13731 / RS-1</strain>
    </source>
</reference>
<protein>
    <submittedName>
        <fullName evidence="7">NlpC/P60 family protein</fullName>
    </submittedName>
</protein>
<dbReference type="Gene3D" id="3.90.1720.10">
    <property type="entry name" value="endopeptidase domain like (from Nostoc punctiforme)"/>
    <property type="match status" value="1"/>
</dbReference>
<evidence type="ECO:0000313" key="8">
    <source>
        <dbReference type="Proteomes" id="UP000009071"/>
    </source>
</evidence>
<keyword evidence="4" id="KW-0788">Thiol protease</keyword>